<evidence type="ECO:0000313" key="3">
    <source>
        <dbReference type="EMBL" id="ROT79634.1"/>
    </source>
</evidence>
<dbReference type="Proteomes" id="UP000283509">
    <property type="component" value="Unassembled WGS sequence"/>
</dbReference>
<keyword evidence="2" id="KW-1133">Transmembrane helix</keyword>
<protein>
    <submittedName>
        <fullName evidence="3">Uncharacterized protein</fullName>
    </submittedName>
</protein>
<feature type="compositionally biased region" description="Basic and acidic residues" evidence="1">
    <location>
        <begin position="144"/>
        <end position="155"/>
    </location>
</feature>
<comment type="caution">
    <text evidence="3">The sequence shown here is derived from an EMBL/GenBank/DDBJ whole genome shotgun (WGS) entry which is preliminary data.</text>
</comment>
<evidence type="ECO:0000256" key="2">
    <source>
        <dbReference type="SAM" id="Phobius"/>
    </source>
</evidence>
<gene>
    <name evidence="3" type="ORF">C7M84_001644</name>
</gene>
<keyword evidence="2" id="KW-0472">Membrane</keyword>
<evidence type="ECO:0000256" key="1">
    <source>
        <dbReference type="SAM" id="MobiDB-lite"/>
    </source>
</evidence>
<sequence>MPLSTSSFLLLSLSSSLLLLSPFLSSLSSFLLISPSLSFFLLSLASLFILCLFLSLFFLLLFLSSFLLIPLSLSFSSMPNIPIEPVLTRLNDFRYANDPRPQELNAIVALNPCGHAAFGAELQDVLLAPDVERHEDVLGAELEVRHEPRHQDRARRACSAQGVGSSPHASGDMTDSESALADGLADPPGLDADRNRPLQLLSAMPLLGEFFITAALLLLTGVVWRPRLFRLPPKAPRPPGAIQGAELNPELLLDLEGVASAFSYGDADVFGKDLHWEDHALLEHVLQDELLQLLDGPAHIGGQARYDDGRFPVLGNVNPDAVLFPYVTDAGAALADGLAVVRWRDVRGSAFRVADLSFDVRELFEHQRTVLFLAD</sequence>
<accession>A0A423TT50</accession>
<feature type="region of interest" description="Disordered" evidence="1">
    <location>
        <begin position="144"/>
        <end position="190"/>
    </location>
</feature>
<dbReference type="EMBL" id="QCYY01001213">
    <property type="protein sequence ID" value="ROT79634.1"/>
    <property type="molecule type" value="Genomic_DNA"/>
</dbReference>
<proteinExistence type="predicted"/>
<keyword evidence="4" id="KW-1185">Reference proteome</keyword>
<name>A0A423TT50_PENVA</name>
<organism evidence="3 4">
    <name type="scientific">Penaeus vannamei</name>
    <name type="common">Whiteleg shrimp</name>
    <name type="synonym">Litopenaeus vannamei</name>
    <dbReference type="NCBI Taxonomy" id="6689"/>
    <lineage>
        <taxon>Eukaryota</taxon>
        <taxon>Metazoa</taxon>
        <taxon>Ecdysozoa</taxon>
        <taxon>Arthropoda</taxon>
        <taxon>Crustacea</taxon>
        <taxon>Multicrustacea</taxon>
        <taxon>Malacostraca</taxon>
        <taxon>Eumalacostraca</taxon>
        <taxon>Eucarida</taxon>
        <taxon>Decapoda</taxon>
        <taxon>Dendrobranchiata</taxon>
        <taxon>Penaeoidea</taxon>
        <taxon>Penaeidae</taxon>
        <taxon>Penaeus</taxon>
    </lineage>
</organism>
<keyword evidence="2" id="KW-0812">Transmembrane</keyword>
<feature type="transmembrane region" description="Helical" evidence="2">
    <location>
        <begin position="39"/>
        <end position="69"/>
    </location>
</feature>
<reference evidence="3 4" key="2">
    <citation type="submission" date="2019-01" db="EMBL/GenBank/DDBJ databases">
        <title>The decoding of complex shrimp genome reveals the adaptation for benthos swimmer, frequently molting mechanism and breeding impact on genome.</title>
        <authorList>
            <person name="Sun Y."/>
            <person name="Gao Y."/>
            <person name="Yu Y."/>
        </authorList>
    </citation>
    <scope>NUCLEOTIDE SEQUENCE [LARGE SCALE GENOMIC DNA]</scope>
    <source>
        <tissue evidence="3">Muscle</tissue>
    </source>
</reference>
<evidence type="ECO:0000313" key="4">
    <source>
        <dbReference type="Proteomes" id="UP000283509"/>
    </source>
</evidence>
<reference evidence="3 4" key="1">
    <citation type="submission" date="2018-04" db="EMBL/GenBank/DDBJ databases">
        <authorList>
            <person name="Zhang X."/>
            <person name="Yuan J."/>
            <person name="Li F."/>
            <person name="Xiang J."/>
        </authorList>
    </citation>
    <scope>NUCLEOTIDE SEQUENCE [LARGE SCALE GENOMIC DNA]</scope>
    <source>
        <tissue evidence="3">Muscle</tissue>
    </source>
</reference>
<dbReference type="AlphaFoldDB" id="A0A423TT50"/>